<dbReference type="AlphaFoldDB" id="A0A658Z5K5"/>
<dbReference type="Gene3D" id="1.10.287.230">
    <property type="match status" value="1"/>
</dbReference>
<dbReference type="PRINTS" id="PR00835">
    <property type="entry name" value="ROPREGULATRY"/>
</dbReference>
<evidence type="ECO:0000256" key="1">
    <source>
        <dbReference type="SAM" id="MobiDB-lite"/>
    </source>
</evidence>
<dbReference type="Proteomes" id="UP000260191">
    <property type="component" value="Unassembled WGS sequence"/>
</dbReference>
<gene>
    <name evidence="2" type="primary">rop</name>
    <name evidence="2" type="ORF">SAMEA3710514_05189</name>
</gene>
<accession>A0A658Z5K5</accession>
<name>A0A658Z5K5_SHIFL</name>
<dbReference type="InterPro" id="IPR035962">
    <property type="entry name" value="Rop-like_sf"/>
</dbReference>
<reference evidence="2 3" key="1">
    <citation type="submission" date="2018-06" db="EMBL/GenBank/DDBJ databases">
        <authorList>
            <consortium name="Pathogen Informatics"/>
            <person name="Doyle S."/>
        </authorList>
    </citation>
    <scope>NUCLEOTIDE SEQUENCE [LARGE SCALE GENOMIC DNA]</scope>
    <source>
        <strain evidence="2 3">4028STDY6275000</strain>
    </source>
</reference>
<dbReference type="SUPFAM" id="SSF47380">
    <property type="entry name" value="ROP protein"/>
    <property type="match status" value="1"/>
</dbReference>
<dbReference type="EMBL" id="UIPR01000200">
    <property type="protein sequence ID" value="SVH92256.1"/>
    <property type="molecule type" value="Genomic_DNA"/>
</dbReference>
<dbReference type="InterPro" id="IPR000769">
    <property type="entry name" value="Regulatory_Rop"/>
</dbReference>
<dbReference type="Pfam" id="PF01815">
    <property type="entry name" value="Rop"/>
    <property type="match status" value="1"/>
</dbReference>
<feature type="region of interest" description="Disordered" evidence="1">
    <location>
        <begin position="13"/>
        <end position="36"/>
    </location>
</feature>
<organism evidence="2 3">
    <name type="scientific">Shigella flexneri</name>
    <dbReference type="NCBI Taxonomy" id="623"/>
    <lineage>
        <taxon>Bacteria</taxon>
        <taxon>Pseudomonadati</taxon>
        <taxon>Pseudomonadota</taxon>
        <taxon>Gammaproteobacteria</taxon>
        <taxon>Enterobacterales</taxon>
        <taxon>Enterobacteriaceae</taxon>
        <taxon>Shigella</taxon>
    </lineage>
</organism>
<evidence type="ECO:0000313" key="2">
    <source>
        <dbReference type="EMBL" id="SVH92256.1"/>
    </source>
</evidence>
<sequence>MCNCNTVARNVLQLPPAQGPPPTPGTDGEQRKVNKQQQTALNMARCIKSQSLTLLEKLDALDADEQAAMCKRLHELAEELQNSIQIRFEAESETGT</sequence>
<proteinExistence type="predicted"/>
<protein>
    <submittedName>
        <fullName evidence="2">Putative Rom-like protein</fullName>
    </submittedName>
</protein>
<evidence type="ECO:0000313" key="3">
    <source>
        <dbReference type="Proteomes" id="UP000260191"/>
    </source>
</evidence>